<dbReference type="GO" id="GO:0043224">
    <property type="term" value="C:nuclear SCF ubiquitin ligase complex"/>
    <property type="evidence" value="ECO:0007669"/>
    <property type="project" value="EnsemblFungi"/>
</dbReference>
<evidence type="ECO:0000256" key="4">
    <source>
        <dbReference type="PROSITE-ProRule" id="PRU00330"/>
    </source>
</evidence>
<dbReference type="GO" id="GO:0016874">
    <property type="term" value="F:ligase activity"/>
    <property type="evidence" value="ECO:0007669"/>
    <property type="project" value="UniProtKB-KW"/>
</dbReference>
<dbReference type="GeneID" id="30964478"/>
<dbReference type="InterPro" id="IPR016159">
    <property type="entry name" value="Cullin_repeat-like_dom_sf"/>
</dbReference>
<dbReference type="GO" id="GO:0030466">
    <property type="term" value="P:silent mating-type cassette heterochromatin formation"/>
    <property type="evidence" value="ECO:0007669"/>
    <property type="project" value="EnsemblFungi"/>
</dbReference>
<dbReference type="SUPFAM" id="SSF46785">
    <property type="entry name" value="Winged helix' DNA-binding domain"/>
    <property type="match status" value="1"/>
</dbReference>
<dbReference type="InParanoid" id="A0A1D2VB72"/>
<dbReference type="Gene3D" id="3.30.230.130">
    <property type="entry name" value="Cullin, Chain C, Domain 2"/>
    <property type="match status" value="1"/>
</dbReference>
<dbReference type="FunFam" id="1.20.1310.10:FF:000055">
    <property type="entry name" value="Cullin family protein"/>
    <property type="match status" value="1"/>
</dbReference>
<dbReference type="EMBL" id="KV454488">
    <property type="protein sequence ID" value="ODV58944.1"/>
    <property type="molecule type" value="Genomic_DNA"/>
</dbReference>
<evidence type="ECO:0000313" key="8">
    <source>
        <dbReference type="Proteomes" id="UP000095038"/>
    </source>
</evidence>
<dbReference type="GO" id="GO:0000082">
    <property type="term" value="P:G1/S transition of mitotic cell cycle"/>
    <property type="evidence" value="ECO:0007669"/>
    <property type="project" value="EnsemblFungi"/>
</dbReference>
<dbReference type="InterPro" id="IPR019559">
    <property type="entry name" value="Cullin_neddylation_domain"/>
</dbReference>
<dbReference type="InterPro" id="IPR059120">
    <property type="entry name" value="Cullin-like_AB"/>
</dbReference>
<dbReference type="PROSITE" id="PS01256">
    <property type="entry name" value="CULLIN_1"/>
    <property type="match status" value="1"/>
</dbReference>
<sequence length="766" mass="89976">MKRQLDLTWSNIEPNLQTILGSNFNNAQSPKLHMETYTAVYNFCLRMSLTTNQSPSSFNSLILGYDQVIFQLYTNVRDYLAEYVNNLQIQPDENFLQFYVRTWSRFNIGSAYLNHIFDYLNRYWLTKQKTDYANDISDINTLCLVQWRDYMFNPNSRVLIDEILNQIELQRNNHYIDTSILSKAISSMVLLGINNNTTLSLYIDCFESVFLERTAKFYDNESNDYLKHHNVIDYMKKAESRINEEISRLFYLDDHTKPLLIETLDKSLIKKHAEELYIEFDNLLATNDNENVHRMYTLLKRVPDTLTVLANLFQNYVKREGLKEVLNIKNNSATTGNGPVNAKLYVKVLIKVYLKYKSIVREAFEDYHTFTKALDESCRDYINFNSIASPRVNFNNTGNLGNLGNSKTPEYLAKYADMLLKKKNKESDITNNMSEDDIMIIFTFLNDKDAFEIHYRKLLAKRLIYGTSSNLEAEESLITRLQRENSIEYTSKMTKMFQDMKASENLKNEFFDKVTKIPNKDEIIKDFNPYILSETMWPFKPYKYNFKLPEELEPTHDLLESLYTMKHSGRFVKWIWNLCRGEVKANLSRSGKPPFMLTMSLFQMSIILPFNKKPTYTFKELLDITELPSEQLAGNITPFVTLRLLNQSPPNAINPDTKFTVVKEYRSKRMRVNFAANIRIEQKQEEEDTAKEISDDRRLFLKACIVRIMKARKTLKHVTLLTEVINQSHSRFNAQPNDIKKCIDDLIERAYLKRQDGNNDVYEYLA</sequence>
<evidence type="ECO:0000256" key="1">
    <source>
        <dbReference type="ARBA" id="ARBA00006019"/>
    </source>
</evidence>
<dbReference type="InterPro" id="IPR016158">
    <property type="entry name" value="Cullin_homology"/>
</dbReference>
<dbReference type="FunCoup" id="A0A1D2VB72">
    <property type="interactions" value="1039"/>
</dbReference>
<proteinExistence type="inferred from homology"/>
<dbReference type="InterPro" id="IPR045093">
    <property type="entry name" value="Cullin"/>
</dbReference>
<dbReference type="PANTHER" id="PTHR11932">
    <property type="entry name" value="CULLIN"/>
    <property type="match status" value="1"/>
</dbReference>
<comment type="similarity">
    <text evidence="1 4 5">Belongs to the cullin family.</text>
</comment>
<organism evidence="7 8">
    <name type="scientific">Ascoidea rubescens DSM 1968</name>
    <dbReference type="NCBI Taxonomy" id="1344418"/>
    <lineage>
        <taxon>Eukaryota</taxon>
        <taxon>Fungi</taxon>
        <taxon>Dikarya</taxon>
        <taxon>Ascomycota</taxon>
        <taxon>Saccharomycotina</taxon>
        <taxon>Saccharomycetes</taxon>
        <taxon>Ascoideaceae</taxon>
        <taxon>Ascoidea</taxon>
    </lineage>
</organism>
<keyword evidence="2" id="KW-1017">Isopeptide bond</keyword>
<feature type="domain" description="Cullin family profile" evidence="6">
    <location>
        <begin position="407"/>
        <end position="640"/>
    </location>
</feature>
<protein>
    <submittedName>
        <fullName evidence="7">SCF ubiquitin ligase</fullName>
    </submittedName>
</protein>
<dbReference type="Pfam" id="PF00888">
    <property type="entry name" value="Cullin"/>
    <property type="match status" value="1"/>
</dbReference>
<dbReference type="FunFam" id="1.20.1310.10:FF:000001">
    <property type="entry name" value="Cullin 3"/>
    <property type="match status" value="1"/>
</dbReference>
<dbReference type="GO" id="GO:0030674">
    <property type="term" value="F:protein-macromolecule adaptor activity"/>
    <property type="evidence" value="ECO:0007669"/>
    <property type="project" value="EnsemblFungi"/>
</dbReference>
<dbReference type="GO" id="GO:0031625">
    <property type="term" value="F:ubiquitin protein ligase binding"/>
    <property type="evidence" value="ECO:0007669"/>
    <property type="project" value="InterPro"/>
</dbReference>
<reference evidence="8" key="1">
    <citation type="submission" date="2016-05" db="EMBL/GenBank/DDBJ databases">
        <title>Comparative genomics of biotechnologically important yeasts.</title>
        <authorList>
            <consortium name="DOE Joint Genome Institute"/>
            <person name="Riley R."/>
            <person name="Haridas S."/>
            <person name="Wolfe K.H."/>
            <person name="Lopes M.R."/>
            <person name="Hittinger C.T."/>
            <person name="Goker M."/>
            <person name="Salamov A."/>
            <person name="Wisecaver J."/>
            <person name="Long T.M."/>
            <person name="Aerts A.L."/>
            <person name="Barry K."/>
            <person name="Choi C."/>
            <person name="Clum A."/>
            <person name="Coughlan A.Y."/>
            <person name="Deshpande S."/>
            <person name="Douglass A.P."/>
            <person name="Hanson S.J."/>
            <person name="Klenk H.-P."/>
            <person name="Labutti K."/>
            <person name="Lapidus A."/>
            <person name="Lindquist E."/>
            <person name="Lipzen A."/>
            <person name="Meier-Kolthoff J.P."/>
            <person name="Ohm R.A."/>
            <person name="Otillar R.P."/>
            <person name="Pangilinan J."/>
            <person name="Peng Y."/>
            <person name="Rokas A."/>
            <person name="Rosa C.A."/>
            <person name="Scheuner C."/>
            <person name="Sibirny A.A."/>
            <person name="Slot J.C."/>
            <person name="Stielow J.B."/>
            <person name="Sun H."/>
            <person name="Kurtzman C.P."/>
            <person name="Blackwell M."/>
            <person name="Grigoriev I.V."/>
            <person name="Jeffries T.W."/>
        </authorList>
    </citation>
    <scope>NUCLEOTIDE SEQUENCE [LARGE SCALE GENOMIC DNA]</scope>
    <source>
        <strain evidence="8">DSM 1968</strain>
    </source>
</reference>
<dbReference type="SUPFAM" id="SSF75632">
    <property type="entry name" value="Cullin homology domain"/>
    <property type="match status" value="1"/>
</dbReference>
<dbReference type="SMART" id="SM00884">
    <property type="entry name" value="Cullin_Nedd8"/>
    <property type="match status" value="1"/>
</dbReference>
<keyword evidence="3" id="KW-0832">Ubl conjugation</keyword>
<dbReference type="Gene3D" id="1.10.10.10">
    <property type="entry name" value="Winged helix-like DNA-binding domain superfamily/Winged helix DNA-binding domain"/>
    <property type="match status" value="1"/>
</dbReference>
<dbReference type="Proteomes" id="UP000095038">
    <property type="component" value="Unassembled WGS sequence"/>
</dbReference>
<dbReference type="GO" id="GO:0003688">
    <property type="term" value="F:DNA replication origin binding"/>
    <property type="evidence" value="ECO:0007669"/>
    <property type="project" value="EnsemblFungi"/>
</dbReference>
<keyword evidence="7" id="KW-0436">Ligase</keyword>
<dbReference type="FunFam" id="1.10.10.10:FF:000014">
    <property type="entry name" value="Cullin 1"/>
    <property type="match status" value="1"/>
</dbReference>
<gene>
    <name evidence="7" type="ORF">ASCRUDRAFT_38275</name>
</gene>
<evidence type="ECO:0000313" key="7">
    <source>
        <dbReference type="EMBL" id="ODV58944.1"/>
    </source>
</evidence>
<dbReference type="Gene3D" id="1.20.1310.10">
    <property type="entry name" value="Cullin Repeats"/>
    <property type="match status" value="4"/>
</dbReference>
<dbReference type="InterPro" id="IPR036388">
    <property type="entry name" value="WH-like_DNA-bd_sf"/>
</dbReference>
<evidence type="ECO:0000256" key="5">
    <source>
        <dbReference type="RuleBase" id="RU003829"/>
    </source>
</evidence>
<evidence type="ECO:0000256" key="2">
    <source>
        <dbReference type="ARBA" id="ARBA00022499"/>
    </source>
</evidence>
<accession>A0A1D2VB72</accession>
<dbReference type="SMART" id="SM00182">
    <property type="entry name" value="CULLIN"/>
    <property type="match status" value="1"/>
</dbReference>
<evidence type="ECO:0000259" key="6">
    <source>
        <dbReference type="PROSITE" id="PS50069"/>
    </source>
</evidence>
<dbReference type="GO" id="GO:0000086">
    <property type="term" value="P:G2/M transition of mitotic cell cycle"/>
    <property type="evidence" value="ECO:0007669"/>
    <property type="project" value="EnsemblFungi"/>
</dbReference>
<dbReference type="AlphaFoldDB" id="A0A1D2VB72"/>
<name>A0A1D2VB72_9ASCO</name>
<dbReference type="InterPro" id="IPR016157">
    <property type="entry name" value="Cullin_CS"/>
</dbReference>
<dbReference type="Pfam" id="PF26557">
    <property type="entry name" value="Cullin_AB"/>
    <property type="match status" value="1"/>
</dbReference>
<evidence type="ECO:0000256" key="3">
    <source>
        <dbReference type="ARBA" id="ARBA00022843"/>
    </source>
</evidence>
<dbReference type="PROSITE" id="PS50069">
    <property type="entry name" value="CULLIN_2"/>
    <property type="match status" value="1"/>
</dbReference>
<dbReference type="RefSeq" id="XP_020045251.1">
    <property type="nucleotide sequence ID" value="XM_020190842.1"/>
</dbReference>
<dbReference type="Pfam" id="PF10557">
    <property type="entry name" value="Cullin_Nedd8"/>
    <property type="match status" value="1"/>
</dbReference>
<dbReference type="OrthoDB" id="27073at2759"/>
<dbReference type="InterPro" id="IPR036317">
    <property type="entry name" value="Cullin_homology_sf"/>
</dbReference>
<dbReference type="GO" id="GO:0010828">
    <property type="term" value="P:positive regulation of D-glucose transmembrane transport"/>
    <property type="evidence" value="ECO:0007669"/>
    <property type="project" value="EnsemblFungi"/>
</dbReference>
<dbReference type="InterPro" id="IPR036390">
    <property type="entry name" value="WH_DNA-bd_sf"/>
</dbReference>
<dbReference type="SUPFAM" id="SSF74788">
    <property type="entry name" value="Cullin repeat-like"/>
    <property type="match status" value="1"/>
</dbReference>
<keyword evidence="8" id="KW-1185">Reference proteome</keyword>
<dbReference type="GO" id="GO:0031146">
    <property type="term" value="P:SCF-dependent proteasomal ubiquitin-dependent protein catabolic process"/>
    <property type="evidence" value="ECO:0007669"/>
    <property type="project" value="EnsemblFungi"/>
</dbReference>
<dbReference type="InterPro" id="IPR001373">
    <property type="entry name" value="Cullin_N"/>
</dbReference>
<dbReference type="STRING" id="1344418.A0A1D2VB72"/>
<dbReference type="GO" id="GO:0061630">
    <property type="term" value="F:ubiquitin protein ligase activity"/>
    <property type="evidence" value="ECO:0007669"/>
    <property type="project" value="EnsemblFungi"/>
</dbReference>